<evidence type="ECO:0000256" key="1">
    <source>
        <dbReference type="SAM" id="Phobius"/>
    </source>
</evidence>
<dbReference type="Proteomes" id="UP001595803">
    <property type="component" value="Unassembled WGS sequence"/>
</dbReference>
<organism evidence="4 5">
    <name type="scientific">Deinococcus rufus</name>
    <dbReference type="NCBI Taxonomy" id="2136097"/>
    <lineage>
        <taxon>Bacteria</taxon>
        <taxon>Thermotogati</taxon>
        <taxon>Deinococcota</taxon>
        <taxon>Deinococci</taxon>
        <taxon>Deinococcales</taxon>
        <taxon>Deinococcaceae</taxon>
        <taxon>Deinococcus</taxon>
    </lineage>
</organism>
<keyword evidence="1" id="KW-1133">Transmembrane helix</keyword>
<feature type="transmembrane region" description="Helical" evidence="1">
    <location>
        <begin position="202"/>
        <end position="222"/>
    </location>
</feature>
<evidence type="ECO:0000259" key="2">
    <source>
        <dbReference type="PROSITE" id="PS50883"/>
    </source>
</evidence>
<dbReference type="PANTHER" id="PTHR46663">
    <property type="entry name" value="DIGUANYLATE CYCLASE DGCT-RELATED"/>
    <property type="match status" value="1"/>
</dbReference>
<evidence type="ECO:0000313" key="4">
    <source>
        <dbReference type="EMBL" id="MFC3834122.1"/>
    </source>
</evidence>
<dbReference type="SMART" id="SM00267">
    <property type="entry name" value="GGDEF"/>
    <property type="match status" value="1"/>
</dbReference>
<dbReference type="InterPro" id="IPR052163">
    <property type="entry name" value="DGC-Regulatory_Protein"/>
</dbReference>
<feature type="transmembrane region" description="Helical" evidence="1">
    <location>
        <begin position="289"/>
        <end position="308"/>
    </location>
</feature>
<dbReference type="PROSITE" id="PS50887">
    <property type="entry name" value="GGDEF"/>
    <property type="match status" value="1"/>
</dbReference>
<dbReference type="Gene3D" id="3.20.20.450">
    <property type="entry name" value="EAL domain"/>
    <property type="match status" value="1"/>
</dbReference>
<feature type="domain" description="GGDEF" evidence="3">
    <location>
        <begin position="415"/>
        <end position="548"/>
    </location>
</feature>
<gene>
    <name evidence="4" type="ORF">ACFOSB_14790</name>
</gene>
<dbReference type="PANTHER" id="PTHR46663:SF2">
    <property type="entry name" value="GGDEF DOMAIN-CONTAINING PROTEIN"/>
    <property type="match status" value="1"/>
</dbReference>
<feature type="domain" description="EAL" evidence="2">
    <location>
        <begin position="557"/>
        <end position="595"/>
    </location>
</feature>
<feature type="transmembrane region" description="Helical" evidence="1">
    <location>
        <begin position="264"/>
        <end position="283"/>
    </location>
</feature>
<feature type="transmembrane region" description="Helical" evidence="1">
    <location>
        <begin position="35"/>
        <end position="54"/>
    </location>
</feature>
<feature type="transmembrane region" description="Helical" evidence="1">
    <location>
        <begin position="132"/>
        <end position="151"/>
    </location>
</feature>
<dbReference type="InterPro" id="IPR035919">
    <property type="entry name" value="EAL_sf"/>
</dbReference>
<dbReference type="SUPFAM" id="SSF55073">
    <property type="entry name" value="Nucleotide cyclase"/>
    <property type="match status" value="1"/>
</dbReference>
<evidence type="ECO:0000313" key="5">
    <source>
        <dbReference type="Proteomes" id="UP001595803"/>
    </source>
</evidence>
<comment type="caution">
    <text evidence="4">The sequence shown here is derived from an EMBL/GenBank/DDBJ whole genome shotgun (WGS) entry which is preliminary data.</text>
</comment>
<evidence type="ECO:0000259" key="3">
    <source>
        <dbReference type="PROSITE" id="PS50887"/>
    </source>
</evidence>
<accession>A0ABV7Z9N8</accession>
<dbReference type="PROSITE" id="PS50883">
    <property type="entry name" value="EAL"/>
    <property type="match status" value="1"/>
</dbReference>
<dbReference type="InterPro" id="IPR001633">
    <property type="entry name" value="EAL_dom"/>
</dbReference>
<keyword evidence="1" id="KW-0472">Membrane</keyword>
<dbReference type="InterPro" id="IPR000160">
    <property type="entry name" value="GGDEF_dom"/>
</dbReference>
<dbReference type="Gene3D" id="3.30.70.270">
    <property type="match status" value="1"/>
</dbReference>
<protein>
    <submittedName>
        <fullName evidence="4">Bifunctional diguanylate cyclase/phosphodiesterase</fullName>
    </submittedName>
</protein>
<dbReference type="InterPro" id="IPR029787">
    <property type="entry name" value="Nucleotide_cyclase"/>
</dbReference>
<reference evidence="5" key="1">
    <citation type="journal article" date="2019" name="Int. J. Syst. Evol. Microbiol.">
        <title>The Global Catalogue of Microorganisms (GCM) 10K type strain sequencing project: providing services to taxonomists for standard genome sequencing and annotation.</title>
        <authorList>
            <consortium name="The Broad Institute Genomics Platform"/>
            <consortium name="The Broad Institute Genome Sequencing Center for Infectious Disease"/>
            <person name="Wu L."/>
            <person name="Ma J."/>
        </authorList>
    </citation>
    <scope>NUCLEOTIDE SEQUENCE [LARGE SCALE GENOMIC DNA]</scope>
    <source>
        <strain evidence="5">CCTCC AB 2017081</strain>
    </source>
</reference>
<keyword evidence="5" id="KW-1185">Reference proteome</keyword>
<sequence length="595" mass="63009">MTILARPPLLGIAIAVSVILHVTLGLWRPDGEVGVWWSDLIGIPPFLLAGLACLRVAAGPEGDGRAAWRAFGLGLLASAAGDLVWTYLELVRRVQPFPSVADVLYLSMPVAFVVGFLTVLRPGPSRPWRLRNVLDMAVVLGAAALISWRFIISAIVEMDGFAGQPVARVVALAYPALDLALLGLALLLTVQGSVLHRLRSGLVALGLVCIAVADSLFAYLGAHDAYGSGGVTDQFWSVGAALIGAAALRRVPPEAAGLPAAHPRWWAAAPYLAIGAVTALQFTTYGVRGPATVGVLIGGSVLTLLIVARQALSVRDNQRLTEALRNLSDGLEARVAERTEALRQQGAALDHANAALRALSQGLELKVIERTAALEASRAQLAYQAQHDALTSLPNRTVLEDRLTQAANAASRYGGLTAVMFIDLDGFKFVNDTFGHVAGDAVLLEVGRRLQDCVRSADTVARLGGDEFVVLLTHVGHVTDVRAVAQRIVSRLARPIALAGQDVSITASVGVALYPDDAHTPQQLLGNADVAMYAAKQRGKNTVQFYAPSMNLAAQRRSLVERQLRGALACGAFTLHYQPQHDAAGAVCAFEALLR</sequence>
<dbReference type="SUPFAM" id="SSF141868">
    <property type="entry name" value="EAL domain-like"/>
    <property type="match status" value="1"/>
</dbReference>
<name>A0ABV7Z9N8_9DEIO</name>
<keyword evidence="1" id="KW-0812">Transmembrane</keyword>
<dbReference type="CDD" id="cd01949">
    <property type="entry name" value="GGDEF"/>
    <property type="match status" value="1"/>
</dbReference>
<proteinExistence type="predicted"/>
<dbReference type="RefSeq" id="WP_380102498.1">
    <property type="nucleotide sequence ID" value="NZ_JBHRZG010000022.1"/>
</dbReference>
<feature type="transmembrane region" description="Helical" evidence="1">
    <location>
        <begin position="100"/>
        <end position="120"/>
    </location>
</feature>
<feature type="transmembrane region" description="Helical" evidence="1">
    <location>
        <begin position="66"/>
        <end position="88"/>
    </location>
</feature>
<dbReference type="Pfam" id="PF00990">
    <property type="entry name" value="GGDEF"/>
    <property type="match status" value="1"/>
</dbReference>
<dbReference type="InterPro" id="IPR043128">
    <property type="entry name" value="Rev_trsase/Diguanyl_cyclase"/>
</dbReference>
<feature type="transmembrane region" description="Helical" evidence="1">
    <location>
        <begin position="171"/>
        <end position="190"/>
    </location>
</feature>
<dbReference type="NCBIfam" id="TIGR00254">
    <property type="entry name" value="GGDEF"/>
    <property type="match status" value="1"/>
</dbReference>
<dbReference type="EMBL" id="JBHRZG010000022">
    <property type="protein sequence ID" value="MFC3834122.1"/>
    <property type="molecule type" value="Genomic_DNA"/>
</dbReference>